<reference evidence="3" key="1">
    <citation type="journal article" date="2019" name="Int. J. Syst. Evol. Microbiol.">
        <title>The Global Catalogue of Microorganisms (GCM) 10K type strain sequencing project: providing services to taxonomists for standard genome sequencing and annotation.</title>
        <authorList>
            <consortium name="The Broad Institute Genomics Platform"/>
            <consortium name="The Broad Institute Genome Sequencing Center for Infectious Disease"/>
            <person name="Wu L."/>
            <person name="Ma J."/>
        </authorList>
    </citation>
    <scope>NUCLEOTIDE SEQUENCE [LARGE SCALE GENOMIC DNA]</scope>
    <source>
        <strain evidence="3">KCTC 13193</strain>
    </source>
</reference>
<dbReference type="Pfam" id="PF04816">
    <property type="entry name" value="TrmK"/>
    <property type="match status" value="1"/>
</dbReference>
<dbReference type="RefSeq" id="WP_390305282.1">
    <property type="nucleotide sequence ID" value="NZ_JBHRRZ010000015.1"/>
</dbReference>
<dbReference type="PIRSF" id="PIRSF018637">
    <property type="entry name" value="TrmK"/>
    <property type="match status" value="1"/>
</dbReference>
<organism evidence="2 3">
    <name type="scientific">Virgibacillus sediminis</name>
    <dbReference type="NCBI Taxonomy" id="202260"/>
    <lineage>
        <taxon>Bacteria</taxon>
        <taxon>Bacillati</taxon>
        <taxon>Bacillota</taxon>
        <taxon>Bacilli</taxon>
        <taxon>Bacillales</taxon>
        <taxon>Bacillaceae</taxon>
        <taxon>Virgibacillus</taxon>
    </lineage>
</organism>
<proteinExistence type="predicted"/>
<feature type="coiled-coil region" evidence="1">
    <location>
        <begin position="191"/>
        <end position="218"/>
    </location>
</feature>
<name>A0ABV7A638_9BACI</name>
<keyword evidence="3" id="KW-1185">Reference proteome</keyword>
<dbReference type="SUPFAM" id="SSF53335">
    <property type="entry name" value="S-adenosyl-L-methionine-dependent methyltransferases"/>
    <property type="match status" value="1"/>
</dbReference>
<evidence type="ECO:0000313" key="2">
    <source>
        <dbReference type="EMBL" id="MFC2948375.1"/>
    </source>
</evidence>
<dbReference type="EMBL" id="JBHRRZ010000015">
    <property type="protein sequence ID" value="MFC2948375.1"/>
    <property type="molecule type" value="Genomic_DNA"/>
</dbReference>
<dbReference type="PANTHER" id="PTHR38451:SF1">
    <property type="entry name" value="TRNA (ADENINE(22)-N(1))-METHYLTRANSFERASE"/>
    <property type="match status" value="1"/>
</dbReference>
<keyword evidence="1" id="KW-0175">Coiled coil</keyword>
<dbReference type="Gene3D" id="1.10.287.1890">
    <property type="match status" value="1"/>
</dbReference>
<evidence type="ECO:0000256" key="1">
    <source>
        <dbReference type="SAM" id="Coils"/>
    </source>
</evidence>
<accession>A0ABV7A638</accession>
<sequence length="235" mass="26552">MGNRINLSERLKTAASYLPAGAVFADIGSDHAYLPCYICQKDDQARAVAGEVRVGPYNSAVSTVKFHGLTNKVDVRLGDGLEVLSPNEVNQIVIAGMGGSLIQSILQKGIDKLGTVERIIAQPNVNARNVRRWLRRNNYMIVDEQIVEENGHIYEVLAADKYAEDPFEEELLEQQLLFGPILLEKKPSAFYYKWEHELAKLERVIDEMKKASEKNMDKISQFEMESAWIREVLGR</sequence>
<dbReference type="PANTHER" id="PTHR38451">
    <property type="entry name" value="TRNA (ADENINE(22)-N(1))-METHYLTRANSFERASE"/>
    <property type="match status" value="1"/>
</dbReference>
<gene>
    <name evidence="2" type="ORF">ACFODW_08485</name>
</gene>
<dbReference type="InterPro" id="IPR006901">
    <property type="entry name" value="TrmK"/>
</dbReference>
<protein>
    <submittedName>
        <fullName evidence="2">tRNA (Adenine(22)-N(1))-methyltransferase</fullName>
    </submittedName>
</protein>
<dbReference type="Proteomes" id="UP001595387">
    <property type="component" value="Unassembled WGS sequence"/>
</dbReference>
<comment type="caution">
    <text evidence="2">The sequence shown here is derived from an EMBL/GenBank/DDBJ whole genome shotgun (WGS) entry which is preliminary data.</text>
</comment>
<dbReference type="InterPro" id="IPR029063">
    <property type="entry name" value="SAM-dependent_MTases_sf"/>
</dbReference>
<evidence type="ECO:0000313" key="3">
    <source>
        <dbReference type="Proteomes" id="UP001595387"/>
    </source>
</evidence>
<dbReference type="Gene3D" id="3.40.50.150">
    <property type="entry name" value="Vaccinia Virus protein VP39"/>
    <property type="match status" value="1"/>
</dbReference>